<evidence type="ECO:0000256" key="7">
    <source>
        <dbReference type="ARBA" id="ARBA00022840"/>
    </source>
</evidence>
<feature type="region of interest" description="Interaction with substrate tRNA" evidence="10">
    <location>
        <begin position="139"/>
        <end position="143"/>
    </location>
</feature>
<comment type="cofactor">
    <cofactor evidence="1 10">
        <name>Mg(2+)</name>
        <dbReference type="ChEBI" id="CHEBI:18420"/>
    </cofactor>
</comment>
<keyword evidence="4 10" id="KW-0808">Transferase</keyword>
<keyword evidence="7 10" id="KW-0067">ATP-binding</keyword>
<comment type="subunit">
    <text evidence="10">Monomer.</text>
</comment>
<evidence type="ECO:0000256" key="4">
    <source>
        <dbReference type="ARBA" id="ARBA00022679"/>
    </source>
</evidence>
<protein>
    <recommendedName>
        <fullName evidence="10">tRNA dimethylallyltransferase</fullName>
        <ecNumber evidence="10">2.5.1.75</ecNumber>
    </recommendedName>
    <alternativeName>
        <fullName evidence="10">Dimethylallyl diphosphate:tRNA dimethylallyltransferase</fullName>
        <shortName evidence="10">DMAPP:tRNA dimethylallyltransferase</shortName>
        <shortName evidence="10">DMATase</shortName>
    </alternativeName>
    <alternativeName>
        <fullName evidence="10">Isopentenyl-diphosphate:tRNA isopentenyltransferase</fullName>
        <shortName evidence="10">IPP transferase</shortName>
        <shortName evidence="10">IPPT</shortName>
        <shortName evidence="10">IPTase</shortName>
    </alternativeName>
</protein>
<keyword evidence="8 10" id="KW-0460">Magnesium</keyword>
<dbReference type="AlphaFoldDB" id="Q0G3D3"/>
<dbReference type="GO" id="GO:0005524">
    <property type="term" value="F:ATP binding"/>
    <property type="evidence" value="ECO:0007669"/>
    <property type="project" value="UniProtKB-UniRule"/>
</dbReference>
<dbReference type="HAMAP" id="MF_00185">
    <property type="entry name" value="IPP_trans"/>
    <property type="match status" value="1"/>
</dbReference>
<evidence type="ECO:0000256" key="13">
    <source>
        <dbReference type="RuleBase" id="RU003785"/>
    </source>
</evidence>
<keyword evidence="6 10" id="KW-0547">Nucleotide-binding</keyword>
<evidence type="ECO:0000256" key="6">
    <source>
        <dbReference type="ARBA" id="ARBA00022741"/>
    </source>
</evidence>
<evidence type="ECO:0000256" key="11">
    <source>
        <dbReference type="RuleBase" id="RU003783"/>
    </source>
</evidence>
<comment type="function">
    <text evidence="2 10 12">Catalyzes the transfer of a dimethylallyl group onto the adenine at position 37 in tRNAs that read codons beginning with uridine, leading to the formation of N6-(dimethylallyl)adenosine (i(6)A).</text>
</comment>
<evidence type="ECO:0000256" key="10">
    <source>
        <dbReference type="HAMAP-Rule" id="MF_00185"/>
    </source>
</evidence>
<dbReference type="NCBIfam" id="TIGR00174">
    <property type="entry name" value="miaA"/>
    <property type="match status" value="1"/>
</dbReference>
<evidence type="ECO:0000256" key="3">
    <source>
        <dbReference type="ARBA" id="ARBA00005842"/>
    </source>
</evidence>
<sequence>MEIAQATGGWIVNTDALQVYRDLPILTARPTAKDEATVSHRLYGILAADDPMSAGRYIRAVSEIMDECRRQGRLPIFCGGTGLYFKALLGLLDAMPQVPDTVRQKWRLRLAESGPKTLHCELQAVDPVAAGRIEPQDGQRIVRALEIQEATGTPLSRLQARKGEGILDEDETLKIVLTPDRAVLRERIAKRFDRMLEAGAMDEVREYLSRRPDAGRFVEKAIGFTELSQVLAGQAAAAEAKERAITRTRQYAKRQETWFRHQFDESWLRCADVEDARARVLPVLEGREL</sequence>
<feature type="site" description="Interaction with substrate tRNA" evidence="10">
    <location>
        <position position="103"/>
    </location>
</feature>
<dbReference type="GO" id="GO:0006400">
    <property type="term" value="P:tRNA modification"/>
    <property type="evidence" value="ECO:0007669"/>
    <property type="project" value="TreeGrafter"/>
</dbReference>
<dbReference type="EMBL" id="AATP01000002">
    <property type="protein sequence ID" value="EAU41898.1"/>
    <property type="molecule type" value="Genomic_DNA"/>
</dbReference>
<dbReference type="STRING" id="217511.GCA_001463845_02747"/>
<keyword evidence="15" id="KW-1185">Reference proteome</keyword>
<feature type="site" description="Interaction with substrate tRNA" evidence="10">
    <location>
        <position position="81"/>
    </location>
</feature>
<dbReference type="Gene3D" id="3.40.50.300">
    <property type="entry name" value="P-loop containing nucleotide triphosphate hydrolases"/>
    <property type="match status" value="1"/>
</dbReference>
<comment type="catalytic activity">
    <reaction evidence="9 10 11">
        <text>adenosine(37) in tRNA + dimethylallyl diphosphate = N(6)-dimethylallyladenosine(37) in tRNA + diphosphate</text>
        <dbReference type="Rhea" id="RHEA:26482"/>
        <dbReference type="Rhea" id="RHEA-COMP:10162"/>
        <dbReference type="Rhea" id="RHEA-COMP:10375"/>
        <dbReference type="ChEBI" id="CHEBI:33019"/>
        <dbReference type="ChEBI" id="CHEBI:57623"/>
        <dbReference type="ChEBI" id="CHEBI:74411"/>
        <dbReference type="ChEBI" id="CHEBI:74415"/>
        <dbReference type="EC" id="2.5.1.75"/>
    </reaction>
</comment>
<name>Q0G3D3_9HYPH</name>
<accession>Q0G3D3</accession>
<proteinExistence type="inferred from homology"/>
<dbReference type="PANTHER" id="PTHR11088">
    <property type="entry name" value="TRNA DIMETHYLALLYLTRANSFERASE"/>
    <property type="match status" value="1"/>
</dbReference>
<evidence type="ECO:0000313" key="14">
    <source>
        <dbReference type="EMBL" id="EAU41898.1"/>
    </source>
</evidence>
<evidence type="ECO:0000256" key="8">
    <source>
        <dbReference type="ARBA" id="ARBA00022842"/>
    </source>
</evidence>
<dbReference type="Proteomes" id="UP000004310">
    <property type="component" value="Unassembled WGS sequence"/>
</dbReference>
<comment type="caution">
    <text evidence="10">Lacks conserved residue(s) required for the propagation of feature annotation.</text>
</comment>
<dbReference type="Gene3D" id="1.10.20.140">
    <property type="match status" value="1"/>
</dbReference>
<evidence type="ECO:0000256" key="12">
    <source>
        <dbReference type="RuleBase" id="RU003784"/>
    </source>
</evidence>
<comment type="similarity">
    <text evidence="3 10 13">Belongs to the IPP transferase family.</text>
</comment>
<dbReference type="PANTHER" id="PTHR11088:SF60">
    <property type="entry name" value="TRNA DIMETHYLALLYLTRANSFERASE"/>
    <property type="match status" value="1"/>
</dbReference>
<dbReference type="FunFam" id="1.10.20.140:FF:000001">
    <property type="entry name" value="tRNA dimethylallyltransferase"/>
    <property type="match status" value="1"/>
</dbReference>
<dbReference type="GO" id="GO:0052381">
    <property type="term" value="F:tRNA dimethylallyltransferase activity"/>
    <property type="evidence" value="ECO:0007669"/>
    <property type="project" value="UniProtKB-UniRule"/>
</dbReference>
<dbReference type="eggNOG" id="COG0324">
    <property type="taxonomic scope" value="Bacteria"/>
</dbReference>
<keyword evidence="5 10" id="KW-0819">tRNA processing</keyword>
<evidence type="ECO:0000256" key="2">
    <source>
        <dbReference type="ARBA" id="ARBA00003213"/>
    </source>
</evidence>
<organism evidence="14 15">
    <name type="scientific">Fulvimarina pelagi HTCC2506</name>
    <dbReference type="NCBI Taxonomy" id="314231"/>
    <lineage>
        <taxon>Bacteria</taxon>
        <taxon>Pseudomonadati</taxon>
        <taxon>Pseudomonadota</taxon>
        <taxon>Alphaproteobacteria</taxon>
        <taxon>Hyphomicrobiales</taxon>
        <taxon>Aurantimonadaceae</taxon>
        <taxon>Fulvimarina</taxon>
    </lineage>
</organism>
<evidence type="ECO:0000256" key="9">
    <source>
        <dbReference type="ARBA" id="ARBA00049563"/>
    </source>
</evidence>
<evidence type="ECO:0000256" key="1">
    <source>
        <dbReference type="ARBA" id="ARBA00001946"/>
    </source>
</evidence>
<gene>
    <name evidence="10" type="primary">miaA</name>
    <name evidence="14" type="ORF">FP2506_15734</name>
</gene>
<evidence type="ECO:0000313" key="15">
    <source>
        <dbReference type="Proteomes" id="UP000004310"/>
    </source>
</evidence>
<dbReference type="InterPro" id="IPR018022">
    <property type="entry name" value="IPT"/>
</dbReference>
<dbReference type="InterPro" id="IPR027417">
    <property type="entry name" value="P-loop_NTPase"/>
</dbReference>
<dbReference type="EC" id="2.5.1.75" evidence="10"/>
<dbReference type="InterPro" id="IPR039657">
    <property type="entry name" value="Dimethylallyltransferase"/>
</dbReference>
<reference evidence="14 15" key="1">
    <citation type="journal article" date="2010" name="J. Bacteriol.">
        <title>Genome sequence of Fulvimarina pelagi HTCC2506T, a Mn(II)-oxidizing alphaproteobacterium possessing an aerobic anoxygenic photosynthetic gene cluster and Xanthorhodopsin.</title>
        <authorList>
            <person name="Kang I."/>
            <person name="Oh H.M."/>
            <person name="Lim S.I."/>
            <person name="Ferriera S."/>
            <person name="Giovannoni S.J."/>
            <person name="Cho J.C."/>
        </authorList>
    </citation>
    <scope>NUCLEOTIDE SEQUENCE [LARGE SCALE GENOMIC DNA]</scope>
    <source>
        <strain evidence="14 15">HTCC2506</strain>
    </source>
</reference>
<comment type="caution">
    <text evidence="14">The sequence shown here is derived from an EMBL/GenBank/DDBJ whole genome shotgun (WGS) entry which is preliminary data.</text>
</comment>
<dbReference type="Pfam" id="PF01715">
    <property type="entry name" value="IPPT"/>
    <property type="match status" value="1"/>
</dbReference>
<evidence type="ECO:0000256" key="5">
    <source>
        <dbReference type="ARBA" id="ARBA00022694"/>
    </source>
</evidence>
<dbReference type="HOGENOM" id="CLU_032616_0_1_5"/>
<dbReference type="SUPFAM" id="SSF52540">
    <property type="entry name" value="P-loop containing nucleoside triphosphate hydrolases"/>
    <property type="match status" value="1"/>
</dbReference>